<dbReference type="GO" id="GO:0071555">
    <property type="term" value="P:cell wall organization"/>
    <property type="evidence" value="ECO:0007669"/>
    <property type="project" value="UniProtKB-KW"/>
</dbReference>
<evidence type="ECO:0000259" key="5">
    <source>
        <dbReference type="PROSITE" id="PS51781"/>
    </source>
</evidence>
<evidence type="ECO:0000256" key="1">
    <source>
        <dbReference type="ARBA" id="ARBA00001561"/>
    </source>
</evidence>
<dbReference type="CDD" id="cd06583">
    <property type="entry name" value="PGRP"/>
    <property type="match status" value="1"/>
</dbReference>
<feature type="domain" description="SH3b" evidence="5">
    <location>
        <begin position="216"/>
        <end position="275"/>
    </location>
</feature>
<dbReference type="InterPro" id="IPR036505">
    <property type="entry name" value="Amidase/PGRP_sf"/>
</dbReference>
<organism evidence="6 7">
    <name type="scientific">Chryseosolibacter histidini</name>
    <dbReference type="NCBI Taxonomy" id="2782349"/>
    <lineage>
        <taxon>Bacteria</taxon>
        <taxon>Pseudomonadati</taxon>
        <taxon>Bacteroidota</taxon>
        <taxon>Cytophagia</taxon>
        <taxon>Cytophagales</taxon>
        <taxon>Chryseotaleaceae</taxon>
        <taxon>Chryseosolibacter</taxon>
    </lineage>
</organism>
<comment type="catalytic activity">
    <reaction evidence="1">
        <text>Hydrolyzes the link between N-acetylmuramoyl residues and L-amino acid residues in certain cell-wall glycopeptides.</text>
        <dbReference type="EC" id="3.5.1.28"/>
    </reaction>
</comment>
<dbReference type="InterPro" id="IPR003646">
    <property type="entry name" value="SH3-like_bac-type"/>
</dbReference>
<dbReference type="Proteomes" id="UP001319200">
    <property type="component" value="Unassembled WGS sequence"/>
</dbReference>
<dbReference type="PANTHER" id="PTHR30417:SF1">
    <property type="entry name" value="N-ACETYLMURAMOYL-L-ALANINE AMIDASE AMID"/>
    <property type="match status" value="1"/>
</dbReference>
<evidence type="ECO:0000313" key="7">
    <source>
        <dbReference type="Proteomes" id="UP001319200"/>
    </source>
</evidence>
<dbReference type="EMBL" id="JAHESF010000006">
    <property type="protein sequence ID" value="MBT1696792.1"/>
    <property type="molecule type" value="Genomic_DNA"/>
</dbReference>
<dbReference type="Gene3D" id="3.40.80.10">
    <property type="entry name" value="Peptidoglycan recognition protein-like"/>
    <property type="match status" value="1"/>
</dbReference>
<dbReference type="Pfam" id="PF01510">
    <property type="entry name" value="Amidase_2"/>
    <property type="match status" value="1"/>
</dbReference>
<dbReference type="SMART" id="SM00287">
    <property type="entry name" value="SH3b"/>
    <property type="match status" value="1"/>
</dbReference>
<keyword evidence="3 6" id="KW-0378">Hydrolase</keyword>
<evidence type="ECO:0000256" key="3">
    <source>
        <dbReference type="ARBA" id="ARBA00022801"/>
    </source>
</evidence>
<dbReference type="GO" id="GO:0009253">
    <property type="term" value="P:peptidoglycan catabolic process"/>
    <property type="evidence" value="ECO:0007669"/>
    <property type="project" value="InterPro"/>
</dbReference>
<dbReference type="RefSeq" id="WP_254162241.1">
    <property type="nucleotide sequence ID" value="NZ_JAHESF010000006.1"/>
</dbReference>
<keyword evidence="7" id="KW-1185">Reference proteome</keyword>
<proteinExistence type="predicted"/>
<accession>A0AAP2DKS9</accession>
<dbReference type="Pfam" id="PF08239">
    <property type="entry name" value="SH3_3"/>
    <property type="match status" value="1"/>
</dbReference>
<dbReference type="InterPro" id="IPR002502">
    <property type="entry name" value="Amidase_domain"/>
</dbReference>
<dbReference type="PANTHER" id="PTHR30417">
    <property type="entry name" value="N-ACETYLMURAMOYL-L-ALANINE AMIDASE AMID"/>
    <property type="match status" value="1"/>
</dbReference>
<dbReference type="GO" id="GO:0009254">
    <property type="term" value="P:peptidoglycan turnover"/>
    <property type="evidence" value="ECO:0007669"/>
    <property type="project" value="TreeGrafter"/>
</dbReference>
<dbReference type="InterPro" id="IPR051206">
    <property type="entry name" value="NAMLAA_amidase_2"/>
</dbReference>
<evidence type="ECO:0000256" key="4">
    <source>
        <dbReference type="ARBA" id="ARBA00023316"/>
    </source>
</evidence>
<dbReference type="PROSITE" id="PS51781">
    <property type="entry name" value="SH3B"/>
    <property type="match status" value="1"/>
</dbReference>
<dbReference type="SUPFAM" id="SSF55846">
    <property type="entry name" value="N-acetylmuramoyl-L-alanine amidase-like"/>
    <property type="match status" value="1"/>
</dbReference>
<dbReference type="EC" id="3.5.1.28" evidence="2"/>
<gene>
    <name evidence="6" type="ORF">KK083_07905</name>
</gene>
<dbReference type="Gene3D" id="2.30.30.40">
    <property type="entry name" value="SH3 Domains"/>
    <property type="match status" value="1"/>
</dbReference>
<keyword evidence="4" id="KW-0961">Cell wall biogenesis/degradation</keyword>
<evidence type="ECO:0000313" key="6">
    <source>
        <dbReference type="EMBL" id="MBT1696792.1"/>
    </source>
</evidence>
<dbReference type="GO" id="GO:0008745">
    <property type="term" value="F:N-acetylmuramoyl-L-alanine amidase activity"/>
    <property type="evidence" value="ECO:0007669"/>
    <property type="project" value="UniProtKB-EC"/>
</dbReference>
<protein>
    <recommendedName>
        <fullName evidence="2">N-acetylmuramoyl-L-alanine amidase</fullName>
        <ecNumber evidence="2">3.5.1.28</ecNumber>
    </recommendedName>
</protein>
<comment type="caution">
    <text evidence="6">The sequence shown here is derived from an EMBL/GenBank/DDBJ whole genome shotgun (WGS) entry which is preliminary data.</text>
</comment>
<reference evidence="6 7" key="1">
    <citation type="submission" date="2021-05" db="EMBL/GenBank/DDBJ databases">
        <title>A Polyphasic approach of four new species of the genus Ohtaekwangia: Ohtaekwangia histidinii sp. nov., Ohtaekwangia cretensis sp. nov., Ohtaekwangia indiensis sp. nov., Ohtaekwangia reichenbachii sp. nov. from diverse environment.</title>
        <authorList>
            <person name="Octaviana S."/>
        </authorList>
    </citation>
    <scope>NUCLEOTIDE SEQUENCE [LARGE SCALE GENOMIC DNA]</scope>
    <source>
        <strain evidence="6 7">PWU4</strain>
    </source>
</reference>
<sequence>MNYSVNNEHWLEGEPVVKRDYLAAKNKSKFAANFPDSIIIHFTAGRSGQSSAKYLADPSVKASAHIVIGREGTVYQLAPLDTITWHAGVSSYGGRNNWNEYSIGIELDNAGPLTKAGNEYLSWFGGRYPENEAIYDIHRNENQPRYWHTFTQLQIEACEVVCRAIMAKYAIKSILGHEEISVGRKVDPGPAFPLDKFREQLLTQNRQSGESLEVAPQEGEVITDKLNIREDASVHARLVSSPLAQGQKVTIVDEKNGWYKVKTEIEGWVNKAYVR</sequence>
<name>A0AAP2DKS9_9BACT</name>
<dbReference type="SMART" id="SM00644">
    <property type="entry name" value="Ami_2"/>
    <property type="match status" value="1"/>
</dbReference>
<dbReference type="AlphaFoldDB" id="A0AAP2DKS9"/>
<evidence type="ECO:0000256" key="2">
    <source>
        <dbReference type="ARBA" id="ARBA00011901"/>
    </source>
</evidence>